<comment type="subcellular location">
    <subcellularLocation>
        <location evidence="1">Cell envelope</location>
    </subcellularLocation>
</comment>
<evidence type="ECO:0000256" key="2">
    <source>
        <dbReference type="ARBA" id="ARBA00023054"/>
    </source>
</evidence>
<dbReference type="Proteomes" id="UP000306147">
    <property type="component" value="Unassembled WGS sequence"/>
</dbReference>
<dbReference type="Gene3D" id="2.40.420.20">
    <property type="match status" value="1"/>
</dbReference>
<keyword evidence="6" id="KW-1185">Reference proteome</keyword>
<dbReference type="AlphaFoldDB" id="A0A4S1XF64"/>
<dbReference type="GO" id="GO:0030313">
    <property type="term" value="C:cell envelope"/>
    <property type="evidence" value="ECO:0007669"/>
    <property type="project" value="UniProtKB-SubCell"/>
</dbReference>
<evidence type="ECO:0000313" key="5">
    <source>
        <dbReference type="EMBL" id="TGX54303.1"/>
    </source>
</evidence>
<dbReference type="PANTHER" id="PTHR32347:SF14">
    <property type="entry name" value="EFFLUX SYSTEM COMPONENT YKNX-RELATED"/>
    <property type="match status" value="1"/>
</dbReference>
<evidence type="ECO:0000256" key="1">
    <source>
        <dbReference type="ARBA" id="ARBA00004196"/>
    </source>
</evidence>
<accession>A0A4S1XF64</accession>
<dbReference type="OrthoDB" id="9806939at2"/>
<dbReference type="PANTHER" id="PTHR32347">
    <property type="entry name" value="EFFLUX SYSTEM COMPONENT YKNX-RELATED"/>
    <property type="match status" value="1"/>
</dbReference>
<evidence type="ECO:0000313" key="6">
    <source>
        <dbReference type="Proteomes" id="UP000306147"/>
    </source>
</evidence>
<dbReference type="EMBL" id="SRXT01000003">
    <property type="protein sequence ID" value="TGX54303.1"/>
    <property type="molecule type" value="Genomic_DNA"/>
</dbReference>
<evidence type="ECO:0000256" key="3">
    <source>
        <dbReference type="SAM" id="Coils"/>
    </source>
</evidence>
<proteinExistence type="predicted"/>
<comment type="caution">
    <text evidence="5">The sequence shown here is derived from an EMBL/GenBank/DDBJ whole genome shotgun (WGS) entry which is preliminary data.</text>
</comment>
<evidence type="ECO:0000259" key="4">
    <source>
        <dbReference type="Pfam" id="PF25967"/>
    </source>
</evidence>
<dbReference type="Gene3D" id="2.40.30.170">
    <property type="match status" value="1"/>
</dbReference>
<feature type="coiled-coil region" evidence="3">
    <location>
        <begin position="135"/>
        <end position="162"/>
    </location>
</feature>
<dbReference type="SUPFAM" id="SSF111369">
    <property type="entry name" value="HlyD-like secretion proteins"/>
    <property type="match status" value="1"/>
</dbReference>
<protein>
    <submittedName>
        <fullName evidence="5">HlyD family efflux transporter periplasmic adaptor subunit</fullName>
    </submittedName>
</protein>
<name>A0A4S1XF64_9SPHN</name>
<dbReference type="Gene3D" id="2.40.50.100">
    <property type="match status" value="1"/>
</dbReference>
<organism evidence="5 6">
    <name type="scientific">Sphingomonas gei</name>
    <dbReference type="NCBI Taxonomy" id="1395960"/>
    <lineage>
        <taxon>Bacteria</taxon>
        <taxon>Pseudomonadati</taxon>
        <taxon>Pseudomonadota</taxon>
        <taxon>Alphaproteobacteria</taxon>
        <taxon>Sphingomonadales</taxon>
        <taxon>Sphingomonadaceae</taxon>
        <taxon>Sphingomonas</taxon>
    </lineage>
</organism>
<reference evidence="5 6" key="1">
    <citation type="submission" date="2019-04" db="EMBL/GenBank/DDBJ databases">
        <title>Sphingomonas psychrotolerans sp. nov., isolated from soil in the Tianshan Mountains, Xinjiang, China.</title>
        <authorList>
            <person name="Luo Y."/>
            <person name="Sheng H."/>
        </authorList>
    </citation>
    <scope>NUCLEOTIDE SEQUENCE [LARGE SCALE GENOMIC DNA]</scope>
    <source>
        <strain evidence="5 6">ZFGT-11</strain>
    </source>
</reference>
<dbReference type="InterPro" id="IPR058627">
    <property type="entry name" value="MdtA-like_C"/>
</dbReference>
<sequence>MERRMTPTVRSRRALWLGVVALLVAAFGWWWTGAHADKAEVPAERSLVVQRQPFVATLAFAGKIAAGDAVSVTAPFDGAVRTIDFAYGARVAAGDVLLVLDTQEIAAARNQAEAAYLKAHQPADDIANWPRGPEVAAARRRVRLAALDLARLEREARESRRLLDKGLIARNEHDGVEQQLVAQRMTAAAANDELADTLARGSPAAARIARLELENARAGLHRTETQIGQAVIRAPASGVLVAPPSPGAKLVEGPLHPGTRVTRGQLIGTVARDGGLSVIFEVDESDVNALAVGQPVIVTGAGFAGVALGGKVAAFAAPTEAATGPTRFVASARLDPLPADQAARVRIGMSAAVAVIAYQAPAAIVVPPEALIGTAPQARVKVRAAGRVIERQVTVGQITPAGVEIRAGLRPGETVVWADPTAAPREGTD</sequence>
<dbReference type="Pfam" id="PF25967">
    <property type="entry name" value="RND-MFP_C"/>
    <property type="match status" value="1"/>
</dbReference>
<keyword evidence="2 3" id="KW-0175">Coiled coil</keyword>
<feature type="domain" description="Multidrug resistance protein MdtA-like C-terminal permuted SH3" evidence="4">
    <location>
        <begin position="363"/>
        <end position="416"/>
    </location>
</feature>
<gene>
    <name evidence="5" type="ORF">E5A73_09360</name>
</gene>
<dbReference type="InterPro" id="IPR050465">
    <property type="entry name" value="UPF0194_transport"/>
</dbReference>